<keyword evidence="6 12" id="KW-0915">Sodium</keyword>
<dbReference type="NCBIfam" id="NF010794">
    <property type="entry name" value="PRK14198.1"/>
    <property type="match status" value="1"/>
</dbReference>
<evidence type="ECO:0000256" key="6">
    <source>
        <dbReference type="ARBA" id="ARBA00023053"/>
    </source>
</evidence>
<keyword evidence="3 12" id="KW-0997">Cell inner membrane</keyword>
<comment type="activity regulation">
    <text evidence="12">Na(+) is not transported, but it plays an essential structural role and its presence is essential for fluoride channel function.</text>
</comment>
<dbReference type="EMBL" id="CP000774">
    <property type="protein sequence ID" value="ABS64374.1"/>
    <property type="molecule type" value="Genomic_DNA"/>
</dbReference>
<evidence type="ECO:0000256" key="10">
    <source>
        <dbReference type="ARBA" id="ARBA00035120"/>
    </source>
</evidence>
<dbReference type="OrthoDB" id="9806299at2"/>
<feature type="transmembrane region" description="Helical" evidence="12">
    <location>
        <begin position="33"/>
        <end position="56"/>
    </location>
</feature>
<dbReference type="GO" id="GO:0046872">
    <property type="term" value="F:metal ion binding"/>
    <property type="evidence" value="ECO:0007669"/>
    <property type="project" value="UniProtKB-KW"/>
</dbReference>
<evidence type="ECO:0000313" key="14">
    <source>
        <dbReference type="Proteomes" id="UP000006377"/>
    </source>
</evidence>
<dbReference type="PANTHER" id="PTHR28259">
    <property type="entry name" value="FLUORIDE EXPORT PROTEIN 1-RELATED"/>
    <property type="match status" value="1"/>
</dbReference>
<feature type="binding site" evidence="12">
    <location>
        <position position="75"/>
    </location>
    <ligand>
        <name>Na(+)</name>
        <dbReference type="ChEBI" id="CHEBI:29101"/>
        <note>structural</note>
    </ligand>
</feature>
<keyword evidence="2 12" id="KW-1003">Cell membrane</keyword>
<evidence type="ECO:0000256" key="5">
    <source>
        <dbReference type="ARBA" id="ARBA00022989"/>
    </source>
</evidence>
<keyword evidence="12" id="KW-0479">Metal-binding</keyword>
<evidence type="ECO:0000256" key="2">
    <source>
        <dbReference type="ARBA" id="ARBA00022475"/>
    </source>
</evidence>
<keyword evidence="5 12" id="KW-1133">Transmembrane helix</keyword>
<dbReference type="PANTHER" id="PTHR28259:SF1">
    <property type="entry name" value="FLUORIDE EXPORT PROTEIN 1-RELATED"/>
    <property type="match status" value="1"/>
</dbReference>
<keyword evidence="4 12" id="KW-0812">Transmembrane</keyword>
<evidence type="ECO:0000256" key="4">
    <source>
        <dbReference type="ARBA" id="ARBA00022692"/>
    </source>
</evidence>
<feature type="binding site" evidence="12">
    <location>
        <position position="78"/>
    </location>
    <ligand>
        <name>Na(+)</name>
        <dbReference type="ChEBI" id="CHEBI:29101"/>
        <note>structural</note>
    </ligand>
</feature>
<feature type="transmembrane region" description="Helical" evidence="12">
    <location>
        <begin position="68"/>
        <end position="88"/>
    </location>
</feature>
<evidence type="ECO:0000256" key="3">
    <source>
        <dbReference type="ARBA" id="ARBA00022519"/>
    </source>
</evidence>
<dbReference type="STRING" id="402881.Plav_2766"/>
<proteinExistence type="inferred from homology"/>
<organism evidence="13 14">
    <name type="scientific">Parvibaculum lavamentivorans (strain DS-1 / DSM 13023 / NCIMB 13966)</name>
    <dbReference type="NCBI Taxonomy" id="402881"/>
    <lineage>
        <taxon>Bacteria</taxon>
        <taxon>Pseudomonadati</taxon>
        <taxon>Pseudomonadota</taxon>
        <taxon>Alphaproteobacteria</taxon>
        <taxon>Hyphomicrobiales</taxon>
        <taxon>Parvibaculaceae</taxon>
        <taxon>Parvibaculum</taxon>
    </lineage>
</organism>
<evidence type="ECO:0000313" key="13">
    <source>
        <dbReference type="EMBL" id="ABS64374.1"/>
    </source>
</evidence>
<name>A7HWU1_PARL1</name>
<dbReference type="KEGG" id="pla:Plav_2766"/>
<comment type="similarity">
    <text evidence="10 12">Belongs to the fluoride channel Fluc/FEX (TC 1.A.43) family.</text>
</comment>
<dbReference type="eggNOG" id="COG0239">
    <property type="taxonomic scope" value="Bacteria"/>
</dbReference>
<dbReference type="Pfam" id="PF02537">
    <property type="entry name" value="CRCB"/>
    <property type="match status" value="1"/>
</dbReference>
<dbReference type="HAMAP" id="MF_00454">
    <property type="entry name" value="FluC"/>
    <property type="match status" value="1"/>
</dbReference>
<gene>
    <name evidence="12" type="primary">fluC</name>
    <name evidence="12" type="synonym">crcB</name>
    <name evidence="13" type="ordered locus">Plav_2766</name>
</gene>
<dbReference type="NCBIfam" id="NF010791">
    <property type="entry name" value="PRK14195.1"/>
    <property type="match status" value="1"/>
</dbReference>
<comment type="catalytic activity">
    <reaction evidence="11">
        <text>fluoride(in) = fluoride(out)</text>
        <dbReference type="Rhea" id="RHEA:76159"/>
        <dbReference type="ChEBI" id="CHEBI:17051"/>
    </reaction>
    <physiologicalReaction direction="left-to-right" evidence="11">
        <dbReference type="Rhea" id="RHEA:76160"/>
    </physiologicalReaction>
</comment>
<dbReference type="InterPro" id="IPR003691">
    <property type="entry name" value="FluC"/>
</dbReference>
<dbReference type="HOGENOM" id="CLU_114342_3_0_5"/>
<dbReference type="GO" id="GO:0005886">
    <property type="term" value="C:plasma membrane"/>
    <property type="evidence" value="ECO:0007669"/>
    <property type="project" value="UniProtKB-SubCell"/>
</dbReference>
<dbReference type="RefSeq" id="WP_012111688.1">
    <property type="nucleotide sequence ID" value="NC_009719.1"/>
</dbReference>
<keyword evidence="9 12" id="KW-0407">Ion channel</keyword>
<evidence type="ECO:0000256" key="11">
    <source>
        <dbReference type="ARBA" id="ARBA00035585"/>
    </source>
</evidence>
<protein>
    <recommendedName>
        <fullName evidence="12">Fluoride-specific ion channel FluC</fullName>
    </recommendedName>
</protein>
<evidence type="ECO:0000256" key="7">
    <source>
        <dbReference type="ARBA" id="ARBA00023065"/>
    </source>
</evidence>
<keyword evidence="8 12" id="KW-0472">Membrane</keyword>
<accession>A7HWU1</accession>
<keyword evidence="14" id="KW-1185">Reference proteome</keyword>
<feature type="transmembrane region" description="Helical" evidence="12">
    <location>
        <begin position="100"/>
        <end position="121"/>
    </location>
</feature>
<dbReference type="Proteomes" id="UP000006377">
    <property type="component" value="Chromosome"/>
</dbReference>
<comment type="function">
    <text evidence="12">Fluoride-specific ion channel. Important for reducing fluoride concentration in the cell, thus reducing its toxicity.</text>
</comment>
<evidence type="ECO:0000256" key="9">
    <source>
        <dbReference type="ARBA" id="ARBA00023303"/>
    </source>
</evidence>
<dbReference type="GO" id="GO:0062054">
    <property type="term" value="F:fluoride channel activity"/>
    <property type="evidence" value="ECO:0007669"/>
    <property type="project" value="UniProtKB-UniRule"/>
</dbReference>
<dbReference type="NCBIfam" id="TIGR00494">
    <property type="entry name" value="crcB"/>
    <property type="match status" value="1"/>
</dbReference>
<sequence length="127" mass="13056">MNTVLAVAAGGAIGAGARHLFNLQMLRLLGPNFPWGTFGVNVIGSLVMGLVVGAFALRSDLSPEVRSFITTGILGGFTTFSAFSLDAANMMERGDFGLSALYMAGSVAGAVGALFIGLWIARALFPA</sequence>
<keyword evidence="7 12" id="KW-0406">Ion transport</keyword>
<reference evidence="13 14" key="1">
    <citation type="journal article" date="2011" name="Stand. Genomic Sci.">
        <title>Complete genome sequence of Parvibaculum lavamentivorans type strain (DS-1(T)).</title>
        <authorList>
            <person name="Schleheck D."/>
            <person name="Weiss M."/>
            <person name="Pitluck S."/>
            <person name="Bruce D."/>
            <person name="Land M.L."/>
            <person name="Han S."/>
            <person name="Saunders E."/>
            <person name="Tapia R."/>
            <person name="Detter C."/>
            <person name="Brettin T."/>
            <person name="Han J."/>
            <person name="Woyke T."/>
            <person name="Goodwin L."/>
            <person name="Pennacchio L."/>
            <person name="Nolan M."/>
            <person name="Cook A.M."/>
            <person name="Kjelleberg S."/>
            <person name="Thomas T."/>
        </authorList>
    </citation>
    <scope>NUCLEOTIDE SEQUENCE [LARGE SCALE GENOMIC DNA]</scope>
    <source>
        <strain evidence="14">DS-1 / DSM 13023 / NCIMB 13966</strain>
    </source>
</reference>
<dbReference type="GO" id="GO:0140114">
    <property type="term" value="P:cellular detoxification of fluoride"/>
    <property type="evidence" value="ECO:0007669"/>
    <property type="project" value="UniProtKB-UniRule"/>
</dbReference>
<dbReference type="AlphaFoldDB" id="A7HWU1"/>
<evidence type="ECO:0000256" key="12">
    <source>
        <dbReference type="HAMAP-Rule" id="MF_00454"/>
    </source>
</evidence>
<comment type="subcellular location">
    <subcellularLocation>
        <location evidence="12">Cell inner membrane</location>
        <topology evidence="12">Multi-pass membrane protein</topology>
    </subcellularLocation>
    <subcellularLocation>
        <location evidence="1">Cell membrane</location>
        <topology evidence="1">Multi-pass membrane protein</topology>
    </subcellularLocation>
</comment>
<evidence type="ECO:0000256" key="1">
    <source>
        <dbReference type="ARBA" id="ARBA00004651"/>
    </source>
</evidence>
<evidence type="ECO:0000256" key="8">
    <source>
        <dbReference type="ARBA" id="ARBA00023136"/>
    </source>
</evidence>
<keyword evidence="12" id="KW-0813">Transport</keyword>